<dbReference type="InterPro" id="IPR023164">
    <property type="entry name" value="YqgQ-like_sf"/>
</dbReference>
<dbReference type="InterPro" id="IPR009256">
    <property type="entry name" value="YqgQ-like"/>
</dbReference>
<dbReference type="Gene3D" id="1.10.287.760">
    <property type="entry name" value="YqgQ-like"/>
    <property type="match status" value="1"/>
</dbReference>
<dbReference type="Pfam" id="PF06014">
    <property type="entry name" value="YqgQ-like"/>
    <property type="match status" value="1"/>
</dbReference>
<comment type="caution">
    <text evidence="1">The sequence shown here is derived from an EMBL/GenBank/DDBJ whole genome shotgun (WGS) entry which is preliminary data.</text>
</comment>
<dbReference type="SUPFAM" id="SSF158379">
    <property type="entry name" value="YqgQ-like"/>
    <property type="match status" value="1"/>
</dbReference>
<name>A0ABS2ZVR0_9BACL</name>
<evidence type="ECO:0000313" key="2">
    <source>
        <dbReference type="Proteomes" id="UP001296923"/>
    </source>
</evidence>
<sequence>MKTMYDVQQLLKRFGTIIYTGNKIADLELIQEEVRELYEQKLIDVNEFKDAIIIIRAAHNKLQ</sequence>
<accession>A0ABS2ZVR0</accession>
<keyword evidence="2" id="KW-1185">Reference proteome</keyword>
<proteinExistence type="predicted"/>
<evidence type="ECO:0000313" key="1">
    <source>
        <dbReference type="EMBL" id="MBN3556120.1"/>
    </source>
</evidence>
<dbReference type="RefSeq" id="WP_205726844.1">
    <property type="nucleotide sequence ID" value="NZ_JAFHKR010000039.1"/>
</dbReference>
<organism evidence="1 2">
    <name type="scientific">Fictibacillus nanhaiensis</name>
    <dbReference type="NCBI Taxonomy" id="742169"/>
    <lineage>
        <taxon>Bacteria</taxon>
        <taxon>Bacillati</taxon>
        <taxon>Bacillota</taxon>
        <taxon>Bacilli</taxon>
        <taxon>Bacillales</taxon>
        <taxon>Fictibacillaceae</taxon>
        <taxon>Fictibacillus</taxon>
    </lineage>
</organism>
<protein>
    <submittedName>
        <fullName evidence="1">YqgQ family protein</fullName>
    </submittedName>
</protein>
<reference evidence="1 2" key="1">
    <citation type="submission" date="2021-01" db="EMBL/GenBank/DDBJ databases">
        <title>Genome Sequencing of Type Strains.</title>
        <authorList>
            <person name="Lemaire J.F."/>
            <person name="Inderbitzin P."/>
            <person name="Collins S.B."/>
            <person name="Wespe N."/>
            <person name="Knight-Connoni V."/>
        </authorList>
    </citation>
    <scope>NUCLEOTIDE SEQUENCE [LARGE SCALE GENOMIC DNA]</scope>
    <source>
        <strain evidence="1 2">DSM 23009</strain>
    </source>
</reference>
<dbReference type="EMBL" id="JAFHKR010000039">
    <property type="protein sequence ID" value="MBN3556120.1"/>
    <property type="molecule type" value="Genomic_DNA"/>
</dbReference>
<dbReference type="Proteomes" id="UP001296923">
    <property type="component" value="Unassembled WGS sequence"/>
</dbReference>
<gene>
    <name evidence="1" type="ORF">JYA63_17710</name>
</gene>